<dbReference type="RefSeq" id="WP_182741270.1">
    <property type="nucleotide sequence ID" value="NZ_JBDPZN010000018.1"/>
</dbReference>
<gene>
    <name evidence="1" type="ORF">ABHN84_20275</name>
</gene>
<proteinExistence type="predicted"/>
<dbReference type="EMBL" id="JBDPZN010000018">
    <property type="protein sequence ID" value="MEO3684604.1"/>
    <property type="molecule type" value="Genomic_DNA"/>
</dbReference>
<accession>A0ABV0FUU7</accession>
<evidence type="ECO:0000313" key="1">
    <source>
        <dbReference type="EMBL" id="MEO3684604.1"/>
    </source>
</evidence>
<name>A0ABV0FUU7_9GAMM</name>
<evidence type="ECO:0000313" key="2">
    <source>
        <dbReference type="Proteomes" id="UP001477278"/>
    </source>
</evidence>
<organism evidence="1 2">
    <name type="scientific">Shewanella vesiculosa</name>
    <dbReference type="NCBI Taxonomy" id="518738"/>
    <lineage>
        <taxon>Bacteria</taxon>
        <taxon>Pseudomonadati</taxon>
        <taxon>Pseudomonadota</taxon>
        <taxon>Gammaproteobacteria</taxon>
        <taxon>Alteromonadales</taxon>
        <taxon>Shewanellaceae</taxon>
        <taxon>Shewanella</taxon>
    </lineage>
</organism>
<sequence length="49" mass="5541">MNDLLKQLTSWEVAYKAAPDEYSLILINRLSNINTSPQHVQSKDMPPIG</sequence>
<comment type="caution">
    <text evidence="1">The sequence shown here is derived from an EMBL/GenBank/DDBJ whole genome shotgun (WGS) entry which is preliminary data.</text>
</comment>
<reference evidence="1 2" key="1">
    <citation type="submission" date="2024-05" db="EMBL/GenBank/DDBJ databases">
        <title>Genome sequencing of Marine Estuary Bacteria, Shewanella vesiculosa and S. baltica, and Pseudomonas syringae.</title>
        <authorList>
            <person name="Gurung A."/>
            <person name="Maclea K.S."/>
        </authorList>
    </citation>
    <scope>NUCLEOTIDE SEQUENCE [LARGE SCALE GENOMIC DNA]</scope>
    <source>
        <strain evidence="1 2">1A</strain>
    </source>
</reference>
<keyword evidence="2" id="KW-1185">Reference proteome</keyword>
<protein>
    <submittedName>
        <fullName evidence="1">Uncharacterized protein</fullName>
    </submittedName>
</protein>
<dbReference type="Proteomes" id="UP001477278">
    <property type="component" value="Unassembled WGS sequence"/>
</dbReference>